<proteinExistence type="predicted"/>
<keyword evidence="2" id="KW-1133">Transmembrane helix</keyword>
<organism evidence="3 4">
    <name type="scientific">Mycena pura</name>
    <dbReference type="NCBI Taxonomy" id="153505"/>
    <lineage>
        <taxon>Eukaryota</taxon>
        <taxon>Fungi</taxon>
        <taxon>Dikarya</taxon>
        <taxon>Basidiomycota</taxon>
        <taxon>Agaricomycotina</taxon>
        <taxon>Agaricomycetes</taxon>
        <taxon>Agaricomycetidae</taxon>
        <taxon>Agaricales</taxon>
        <taxon>Marasmiineae</taxon>
        <taxon>Mycenaceae</taxon>
        <taxon>Mycena</taxon>
    </lineage>
</organism>
<evidence type="ECO:0000256" key="2">
    <source>
        <dbReference type="SAM" id="Phobius"/>
    </source>
</evidence>
<accession>A0AAD7E4B0</accession>
<evidence type="ECO:0000313" key="3">
    <source>
        <dbReference type="EMBL" id="KAJ7228179.1"/>
    </source>
</evidence>
<keyword evidence="2" id="KW-0812">Transmembrane</keyword>
<comment type="caution">
    <text evidence="3">The sequence shown here is derived from an EMBL/GenBank/DDBJ whole genome shotgun (WGS) entry which is preliminary data.</text>
</comment>
<protein>
    <submittedName>
        <fullName evidence="3">Uncharacterized protein</fullName>
    </submittedName>
</protein>
<gene>
    <name evidence="3" type="ORF">GGX14DRAFT_611590</name>
</gene>
<dbReference type="Proteomes" id="UP001219525">
    <property type="component" value="Unassembled WGS sequence"/>
</dbReference>
<feature type="transmembrane region" description="Helical" evidence="2">
    <location>
        <begin position="268"/>
        <end position="286"/>
    </location>
</feature>
<keyword evidence="2" id="KW-0472">Membrane</keyword>
<evidence type="ECO:0000313" key="4">
    <source>
        <dbReference type="Proteomes" id="UP001219525"/>
    </source>
</evidence>
<reference evidence="3" key="1">
    <citation type="submission" date="2023-03" db="EMBL/GenBank/DDBJ databases">
        <title>Massive genome expansion in bonnet fungi (Mycena s.s.) driven by repeated elements and novel gene families across ecological guilds.</title>
        <authorList>
            <consortium name="Lawrence Berkeley National Laboratory"/>
            <person name="Harder C.B."/>
            <person name="Miyauchi S."/>
            <person name="Viragh M."/>
            <person name="Kuo A."/>
            <person name="Thoen E."/>
            <person name="Andreopoulos B."/>
            <person name="Lu D."/>
            <person name="Skrede I."/>
            <person name="Drula E."/>
            <person name="Henrissat B."/>
            <person name="Morin E."/>
            <person name="Kohler A."/>
            <person name="Barry K."/>
            <person name="LaButti K."/>
            <person name="Morin E."/>
            <person name="Salamov A."/>
            <person name="Lipzen A."/>
            <person name="Mereny Z."/>
            <person name="Hegedus B."/>
            <person name="Baldrian P."/>
            <person name="Stursova M."/>
            <person name="Weitz H."/>
            <person name="Taylor A."/>
            <person name="Grigoriev I.V."/>
            <person name="Nagy L.G."/>
            <person name="Martin F."/>
            <person name="Kauserud H."/>
        </authorList>
    </citation>
    <scope>NUCLEOTIDE SEQUENCE</scope>
    <source>
        <strain evidence="3">9144</strain>
    </source>
</reference>
<dbReference type="EMBL" id="JARJCW010000002">
    <property type="protein sequence ID" value="KAJ7228179.1"/>
    <property type="molecule type" value="Genomic_DNA"/>
</dbReference>
<name>A0AAD7E4B0_9AGAR</name>
<evidence type="ECO:0000256" key="1">
    <source>
        <dbReference type="SAM" id="MobiDB-lite"/>
    </source>
</evidence>
<keyword evidence="4" id="KW-1185">Reference proteome</keyword>
<feature type="region of interest" description="Disordered" evidence="1">
    <location>
        <begin position="35"/>
        <end position="65"/>
    </location>
</feature>
<dbReference type="AlphaFoldDB" id="A0AAD7E4B0"/>
<sequence length="287" mass="31075">MASKRSPRCRTCGMPMKGHDVQSCLATKVQAMASSLLSTPPASPPNAHAGPSGTSVRPPARTRNGNDLDIAVERHWRDPSWTPHVRQTVIQVPSNGPSLVPTVLVDDDGNTIPGSRTARRDAAAAVAAAFATSDDDEASDDGAYYVRDADRRPKTPMAQMMDQAHALRLCDPVLSIVRVRAADLPRMQATAGQSGLCTSIVRRPWAVRRFKDEFEPSVNWEQETDLWVVVGSDPGLVQRTADLQQQYETVPGAIKDDVVVVQATYNHIFLASTVSALVVLAAVGWFL</sequence>